<keyword evidence="2" id="KW-0812">Transmembrane</keyword>
<organism evidence="3 4">
    <name type="scientific">Phytoactinopolyspora halotolerans</name>
    <dbReference type="NCBI Taxonomy" id="1981512"/>
    <lineage>
        <taxon>Bacteria</taxon>
        <taxon>Bacillati</taxon>
        <taxon>Actinomycetota</taxon>
        <taxon>Actinomycetes</taxon>
        <taxon>Jiangellales</taxon>
        <taxon>Jiangellaceae</taxon>
        <taxon>Phytoactinopolyspora</taxon>
    </lineage>
</organism>
<feature type="transmembrane region" description="Helical" evidence="2">
    <location>
        <begin position="133"/>
        <end position="151"/>
    </location>
</feature>
<keyword evidence="2" id="KW-1133">Transmembrane helix</keyword>
<feature type="transmembrane region" description="Helical" evidence="2">
    <location>
        <begin position="172"/>
        <end position="191"/>
    </location>
</feature>
<feature type="transmembrane region" description="Helical" evidence="2">
    <location>
        <begin position="97"/>
        <end position="121"/>
    </location>
</feature>
<proteinExistence type="predicted"/>
<comment type="caution">
    <text evidence="3">The sequence shown here is derived from an EMBL/GenBank/DDBJ whole genome shotgun (WGS) entry which is preliminary data.</text>
</comment>
<accession>A0A6L9S4H2</accession>
<evidence type="ECO:0000313" key="3">
    <source>
        <dbReference type="EMBL" id="NED99988.1"/>
    </source>
</evidence>
<sequence length="194" mass="20572">MSWNKPPLALEPARSQPTSVHTTPVTRARTDVLLCVAVLAAVGAVVYVSQVVPVSETLRDVALFVHLVCVVAGLGSVLVVDWFGLRWQLGHTSLENVVATAGALAIPIWFGLCGLLLSGIFLEPDLSQPATRAKMVFVAIAGLVGVLANGVQRRMSAQPAFRRSRGLVRAGIVLALASQISWWGATVIGFLNRA</sequence>
<dbReference type="Proteomes" id="UP000475214">
    <property type="component" value="Unassembled WGS sequence"/>
</dbReference>
<reference evidence="3 4" key="1">
    <citation type="submission" date="2020-02" db="EMBL/GenBank/DDBJ databases">
        <authorList>
            <person name="Li X.-J."/>
            <person name="Han X.-M."/>
        </authorList>
    </citation>
    <scope>NUCLEOTIDE SEQUENCE [LARGE SCALE GENOMIC DNA]</scope>
    <source>
        <strain evidence="3 4">CCTCC AB 2017055</strain>
    </source>
</reference>
<gene>
    <name evidence="3" type="ORF">G1H10_07375</name>
</gene>
<dbReference type="RefSeq" id="WP_163734929.1">
    <property type="nucleotide sequence ID" value="NZ_JAAGOA010000004.1"/>
</dbReference>
<feature type="transmembrane region" description="Helical" evidence="2">
    <location>
        <begin position="61"/>
        <end position="85"/>
    </location>
</feature>
<dbReference type="AlphaFoldDB" id="A0A6L9S4H2"/>
<evidence type="ECO:0000256" key="2">
    <source>
        <dbReference type="SAM" id="Phobius"/>
    </source>
</evidence>
<keyword evidence="2" id="KW-0472">Membrane</keyword>
<evidence type="ECO:0000313" key="4">
    <source>
        <dbReference type="Proteomes" id="UP000475214"/>
    </source>
</evidence>
<dbReference type="EMBL" id="JAAGOA010000004">
    <property type="protein sequence ID" value="NED99988.1"/>
    <property type="molecule type" value="Genomic_DNA"/>
</dbReference>
<feature type="transmembrane region" description="Helical" evidence="2">
    <location>
        <begin position="32"/>
        <end position="49"/>
    </location>
</feature>
<protein>
    <submittedName>
        <fullName evidence="3">Uncharacterized protein</fullName>
    </submittedName>
</protein>
<evidence type="ECO:0000256" key="1">
    <source>
        <dbReference type="SAM" id="MobiDB-lite"/>
    </source>
</evidence>
<name>A0A6L9S4H2_9ACTN</name>
<keyword evidence="4" id="KW-1185">Reference proteome</keyword>
<feature type="region of interest" description="Disordered" evidence="1">
    <location>
        <begin position="1"/>
        <end position="22"/>
    </location>
</feature>